<dbReference type="AlphaFoldDB" id="A0A511DIT6"/>
<evidence type="ECO:0000256" key="1">
    <source>
        <dbReference type="SAM" id="Coils"/>
    </source>
</evidence>
<sequence length="211" mass="22383">MATDPAPDAVVPTVRLLSPGPDELLRSHRAHWARRRRLERQLHDGASLRISALALRIGVMRHRIAQSAPDLDETIDELQEQLHAVLQELRDVAGHIYPTLLDEAGLGPALREAADRSEAVVRVVAPDGRFDPAAEGAAYFAVADVLSSLGGVFRDVTVTVTAEERALVVVLDEVPVDAGGRMLDEVAGLGGTIDVTGGTGVGTITARIPCA</sequence>
<keyword evidence="4" id="KW-1185">Reference proteome</keyword>
<dbReference type="InterPro" id="IPR011712">
    <property type="entry name" value="Sig_transdc_His_kin_sub3_dim/P"/>
</dbReference>
<keyword evidence="1" id="KW-0175">Coiled coil</keyword>
<dbReference type="Pfam" id="PF07730">
    <property type="entry name" value="HisKA_3"/>
    <property type="match status" value="1"/>
</dbReference>
<comment type="caution">
    <text evidence="3">The sequence shown here is derived from an EMBL/GenBank/DDBJ whole genome shotgun (WGS) entry which is preliminary data.</text>
</comment>
<feature type="domain" description="Signal transduction histidine kinase subgroup 3 dimerisation and phosphoacceptor" evidence="2">
    <location>
        <begin position="35"/>
        <end position="99"/>
    </location>
</feature>
<dbReference type="RefSeq" id="WP_186817037.1">
    <property type="nucleotide sequence ID" value="NZ_BJVJ01000038.1"/>
</dbReference>
<name>A0A511DIT6_9PSEU</name>
<dbReference type="Gene3D" id="6.10.250.2870">
    <property type="match status" value="1"/>
</dbReference>
<proteinExistence type="predicted"/>
<evidence type="ECO:0000259" key="2">
    <source>
        <dbReference type="Pfam" id="PF07730"/>
    </source>
</evidence>
<accession>A0A511DIT6</accession>
<reference evidence="3 4" key="1">
    <citation type="submission" date="2019-07" db="EMBL/GenBank/DDBJ databases">
        <title>Whole genome shotgun sequence of Pseudonocardia sulfidoxydans NBRC 16205.</title>
        <authorList>
            <person name="Hosoyama A."/>
            <person name="Uohara A."/>
            <person name="Ohji S."/>
            <person name="Ichikawa N."/>
        </authorList>
    </citation>
    <scope>NUCLEOTIDE SEQUENCE [LARGE SCALE GENOMIC DNA]</scope>
    <source>
        <strain evidence="3 4">NBRC 16205</strain>
    </source>
</reference>
<evidence type="ECO:0000313" key="4">
    <source>
        <dbReference type="Proteomes" id="UP000321685"/>
    </source>
</evidence>
<dbReference type="GO" id="GO:0046983">
    <property type="term" value="F:protein dimerization activity"/>
    <property type="evidence" value="ECO:0007669"/>
    <property type="project" value="InterPro"/>
</dbReference>
<dbReference type="GO" id="GO:0000155">
    <property type="term" value="F:phosphorelay sensor kinase activity"/>
    <property type="evidence" value="ECO:0007669"/>
    <property type="project" value="InterPro"/>
</dbReference>
<dbReference type="GO" id="GO:0016020">
    <property type="term" value="C:membrane"/>
    <property type="evidence" value="ECO:0007669"/>
    <property type="project" value="InterPro"/>
</dbReference>
<feature type="coiled-coil region" evidence="1">
    <location>
        <begin position="68"/>
        <end position="95"/>
    </location>
</feature>
<protein>
    <recommendedName>
        <fullName evidence="2">Signal transduction histidine kinase subgroup 3 dimerisation and phosphoacceptor domain-containing protein</fullName>
    </recommendedName>
</protein>
<dbReference type="EMBL" id="BJVJ01000038">
    <property type="protein sequence ID" value="GEL24715.1"/>
    <property type="molecule type" value="Genomic_DNA"/>
</dbReference>
<dbReference type="Proteomes" id="UP000321685">
    <property type="component" value="Unassembled WGS sequence"/>
</dbReference>
<evidence type="ECO:0000313" key="3">
    <source>
        <dbReference type="EMBL" id="GEL24715.1"/>
    </source>
</evidence>
<organism evidence="3 4">
    <name type="scientific">Pseudonocardia sulfidoxydans NBRC 16205</name>
    <dbReference type="NCBI Taxonomy" id="1223511"/>
    <lineage>
        <taxon>Bacteria</taxon>
        <taxon>Bacillati</taxon>
        <taxon>Actinomycetota</taxon>
        <taxon>Actinomycetes</taxon>
        <taxon>Pseudonocardiales</taxon>
        <taxon>Pseudonocardiaceae</taxon>
        <taxon>Pseudonocardia</taxon>
    </lineage>
</organism>
<gene>
    <name evidence="3" type="ORF">PSU4_36690</name>
</gene>